<keyword evidence="2" id="KW-0540">Nuclease</keyword>
<dbReference type="RefSeq" id="WP_229123028.1">
    <property type="nucleotide sequence ID" value="NZ_CP064792.1"/>
</dbReference>
<keyword evidence="2" id="KW-0614">Plasmid</keyword>
<dbReference type="InterPro" id="IPR004843">
    <property type="entry name" value="Calcineurin-like_PHP"/>
</dbReference>
<evidence type="ECO:0000313" key="2">
    <source>
        <dbReference type="EMBL" id="QSG16362.1"/>
    </source>
</evidence>
<dbReference type="InterPro" id="IPR029052">
    <property type="entry name" value="Metallo-depent_PP-like"/>
</dbReference>
<evidence type="ECO:0000259" key="1">
    <source>
        <dbReference type="Pfam" id="PF00149"/>
    </source>
</evidence>
<dbReference type="PANTHER" id="PTHR30337">
    <property type="entry name" value="COMPONENT OF ATP-DEPENDENT DSDNA EXONUCLEASE"/>
    <property type="match status" value="1"/>
</dbReference>
<accession>A0A897NTX8</accession>
<name>A0A897NTX8_9EURY</name>
<dbReference type="Pfam" id="PF00149">
    <property type="entry name" value="Metallophos"/>
    <property type="match status" value="1"/>
</dbReference>
<geneLocation type="plasmid" evidence="2 3">
    <name>pHSR-Est01</name>
</geneLocation>
<protein>
    <submittedName>
        <fullName evidence="2">DNA repair exonuclease, SbcD</fullName>
    </submittedName>
</protein>
<evidence type="ECO:0000313" key="3">
    <source>
        <dbReference type="Proteomes" id="UP000663292"/>
    </source>
</evidence>
<feature type="domain" description="Calcineurin-like phosphoesterase" evidence="1">
    <location>
        <begin position="80"/>
        <end position="265"/>
    </location>
</feature>
<keyword evidence="3" id="KW-1185">Reference proteome</keyword>
<proteinExistence type="predicted"/>
<dbReference type="PANTHER" id="PTHR30337:SF0">
    <property type="entry name" value="NUCLEASE SBCCD SUBUNIT D"/>
    <property type="match status" value="1"/>
</dbReference>
<dbReference type="SUPFAM" id="SSF56300">
    <property type="entry name" value="Metallo-dependent phosphatases"/>
    <property type="match status" value="1"/>
</dbReference>
<dbReference type="Gene3D" id="3.60.21.10">
    <property type="match status" value="1"/>
</dbReference>
<keyword evidence="2" id="KW-0378">Hydrolase</keyword>
<reference evidence="2 3" key="1">
    <citation type="submission" date="2020-11" db="EMBL/GenBank/DDBJ databases">
        <title>Carbohydrate-dependent, anaerobic sulfur respiration: A novel catabolism in halophilic archaea.</title>
        <authorList>
            <person name="Sorokin D.Y."/>
            <person name="Messina E."/>
            <person name="Smedile F."/>
            <person name="La Cono V."/>
            <person name="Hallsworth J.E."/>
            <person name="Yakimov M.M."/>
        </authorList>
    </citation>
    <scope>NUCLEOTIDE SEQUENCE [LARGE SCALE GENOMIC DNA]</scope>
    <source>
        <strain evidence="2 3">HSR-Est</strain>
        <plasmid evidence="2 3">pHSR-Est01</plasmid>
    </source>
</reference>
<dbReference type="GO" id="GO:0004527">
    <property type="term" value="F:exonuclease activity"/>
    <property type="evidence" value="ECO:0007669"/>
    <property type="project" value="UniProtKB-KW"/>
</dbReference>
<keyword evidence="2" id="KW-0269">Exonuclease</keyword>
<sequence>MDRNSGKSRQAEVSLVDTAGTPLRLIDYEGAETQVDWKAGYQYQISRCKAQKGGGGYDLELAPSKRTRITPLGPVEECTRILIVGDTHVGRTKHPRTGEKIDPIDAFSTAVAYGIERSVDAVVHVGDIFHDTATPVQALFVDQTVFDPLADAGIPFYYVRGNHQSTAGNELLEDRDGTLASNIDTSGVSVNSTLRLFGINHHPEGDLQYDNLEFPDTVIESTSILVLHQTLAQLTDRGTKSVDLDQIIGQFSNRFDFILCGHHHDATRQDWCGVPVMYTGAVERMSTNTDPTDRVAWLLTVADDSVSCEQYNIP</sequence>
<dbReference type="GeneID" id="68859478"/>
<dbReference type="EMBL" id="CP064792">
    <property type="protein sequence ID" value="QSG16362.1"/>
    <property type="molecule type" value="Genomic_DNA"/>
</dbReference>
<gene>
    <name evidence="2" type="primary">sbcD3</name>
    <name evidence="2" type="ORF">HSEST_3098</name>
</gene>
<dbReference type="AlphaFoldDB" id="A0A897NTX8"/>
<dbReference type="Proteomes" id="UP000663292">
    <property type="component" value="Plasmid pHSR-Est01"/>
</dbReference>
<dbReference type="InterPro" id="IPR050535">
    <property type="entry name" value="DNA_Repair-Maintenance_Comp"/>
</dbReference>
<organism evidence="2 3">
    <name type="scientific">Halapricum desulfuricans</name>
    <dbReference type="NCBI Taxonomy" id="2841257"/>
    <lineage>
        <taxon>Archaea</taxon>
        <taxon>Methanobacteriati</taxon>
        <taxon>Methanobacteriota</taxon>
        <taxon>Stenosarchaea group</taxon>
        <taxon>Halobacteria</taxon>
        <taxon>Halobacteriales</taxon>
        <taxon>Haloarculaceae</taxon>
        <taxon>Halapricum</taxon>
    </lineage>
</organism>